<proteinExistence type="predicted"/>
<dbReference type="EMBL" id="JALLBG020000200">
    <property type="protein sequence ID" value="KAL3759456.1"/>
    <property type="molecule type" value="Genomic_DNA"/>
</dbReference>
<accession>A0ABD3MBX8</accession>
<dbReference type="AlphaFoldDB" id="A0ABD3MBX8"/>
<dbReference type="CDD" id="cd16454">
    <property type="entry name" value="RING-H2_PA-TM-RING"/>
    <property type="match status" value="1"/>
</dbReference>
<feature type="region of interest" description="Disordered" evidence="5">
    <location>
        <begin position="332"/>
        <end position="357"/>
    </location>
</feature>
<evidence type="ECO:0000313" key="7">
    <source>
        <dbReference type="EMBL" id="KAL3759456.1"/>
    </source>
</evidence>
<feature type="region of interest" description="Disordered" evidence="5">
    <location>
        <begin position="468"/>
        <end position="488"/>
    </location>
</feature>
<evidence type="ECO:0000256" key="3">
    <source>
        <dbReference type="ARBA" id="ARBA00022833"/>
    </source>
</evidence>
<dbReference type="SMART" id="SM00184">
    <property type="entry name" value="RING"/>
    <property type="match status" value="1"/>
</dbReference>
<keyword evidence="2 4" id="KW-0863">Zinc-finger</keyword>
<feature type="compositionally biased region" description="Acidic residues" evidence="5">
    <location>
        <begin position="92"/>
        <end position="112"/>
    </location>
</feature>
<sequence length="500" mass="55157">MLRPSRRHVHEQISQNEEVDNSIIIISSGGDSGSSSGGNRSDNVSQNESAGTAPTATVSSSNSNTGNHAAMTSTSRNHVESRSNSSSSSSPGDDEQQEVEDVENEDQDGESSDEQRTTSATTTSTNSLFRTSSLLQTERDMRIRRQSTCSILIFFFLIRLWIETLVEKDMGLFFLSLISTMWTYRWFVNRREAEEEFDRQVVMGVGGGGGMSNRNSLLLREEDGQDAADMMEGGRRRRIRRDQGASGADAAINFDPDLGLMSFQAQLALAILESQRQMFENGGYNGGNNQVEGPGVTEEAKEKWQRYEWGADNEDCLDDETTKAISNYGSVNSSSSNDLTQHGNMQSHVGGSTSGLKKLSPSKLLEGGSGLLASFDDNEQECPSCSICLCEYERGEKLIRLPCDHLYHEMCLNSWTQNHVRCPLCNYDLMDGFEQPVTVHEQAARQHAEELREFRIMALSALGRRLRPRRTTATSTNGRVSTNGTVTAADLAEATEDSIV</sequence>
<dbReference type="Pfam" id="PF13639">
    <property type="entry name" value="zf-RING_2"/>
    <property type="match status" value="1"/>
</dbReference>
<evidence type="ECO:0000256" key="4">
    <source>
        <dbReference type="PROSITE-ProRule" id="PRU00175"/>
    </source>
</evidence>
<comment type="caution">
    <text evidence="7">The sequence shown here is derived from an EMBL/GenBank/DDBJ whole genome shotgun (WGS) entry which is preliminary data.</text>
</comment>
<dbReference type="InterPro" id="IPR053238">
    <property type="entry name" value="RING-H2_zinc_finger"/>
</dbReference>
<dbReference type="SUPFAM" id="SSF57850">
    <property type="entry name" value="RING/U-box"/>
    <property type="match status" value="1"/>
</dbReference>
<dbReference type="PANTHER" id="PTHR14155:SF627">
    <property type="entry name" value="OS06G0192800 PROTEIN"/>
    <property type="match status" value="1"/>
</dbReference>
<dbReference type="PROSITE" id="PS50089">
    <property type="entry name" value="ZF_RING_2"/>
    <property type="match status" value="1"/>
</dbReference>
<feature type="compositionally biased region" description="Polar residues" evidence="5">
    <location>
        <begin position="44"/>
        <end position="76"/>
    </location>
</feature>
<dbReference type="PANTHER" id="PTHR14155">
    <property type="entry name" value="RING FINGER DOMAIN-CONTAINING"/>
    <property type="match status" value="1"/>
</dbReference>
<keyword evidence="1" id="KW-0479">Metal-binding</keyword>
<feature type="compositionally biased region" description="Polar residues" evidence="5">
    <location>
        <begin position="471"/>
        <end position="486"/>
    </location>
</feature>
<feature type="region of interest" description="Disordered" evidence="5">
    <location>
        <begin position="1"/>
        <end position="125"/>
    </location>
</feature>
<dbReference type="InterPro" id="IPR013083">
    <property type="entry name" value="Znf_RING/FYVE/PHD"/>
</dbReference>
<organism evidence="7 8">
    <name type="scientific">Discostella pseudostelligera</name>
    <dbReference type="NCBI Taxonomy" id="259834"/>
    <lineage>
        <taxon>Eukaryota</taxon>
        <taxon>Sar</taxon>
        <taxon>Stramenopiles</taxon>
        <taxon>Ochrophyta</taxon>
        <taxon>Bacillariophyta</taxon>
        <taxon>Coscinodiscophyceae</taxon>
        <taxon>Thalassiosirophycidae</taxon>
        <taxon>Stephanodiscales</taxon>
        <taxon>Stephanodiscaceae</taxon>
        <taxon>Discostella</taxon>
    </lineage>
</organism>
<feature type="compositionally biased region" description="Polar residues" evidence="5">
    <location>
        <begin position="338"/>
        <end position="349"/>
    </location>
</feature>
<dbReference type="GO" id="GO:0008270">
    <property type="term" value="F:zinc ion binding"/>
    <property type="evidence" value="ECO:0007669"/>
    <property type="project" value="UniProtKB-KW"/>
</dbReference>
<dbReference type="Proteomes" id="UP001530293">
    <property type="component" value="Unassembled WGS sequence"/>
</dbReference>
<feature type="domain" description="RING-type" evidence="6">
    <location>
        <begin position="385"/>
        <end position="426"/>
    </location>
</feature>
<evidence type="ECO:0000256" key="5">
    <source>
        <dbReference type="SAM" id="MobiDB-lite"/>
    </source>
</evidence>
<keyword evidence="8" id="KW-1185">Reference proteome</keyword>
<evidence type="ECO:0000256" key="1">
    <source>
        <dbReference type="ARBA" id="ARBA00022723"/>
    </source>
</evidence>
<reference evidence="7 8" key="1">
    <citation type="submission" date="2024-10" db="EMBL/GenBank/DDBJ databases">
        <title>Updated reference genomes for cyclostephanoid diatoms.</title>
        <authorList>
            <person name="Roberts W.R."/>
            <person name="Alverson A.J."/>
        </authorList>
    </citation>
    <scope>NUCLEOTIDE SEQUENCE [LARGE SCALE GENOMIC DNA]</scope>
    <source>
        <strain evidence="7 8">AJA232-27</strain>
    </source>
</reference>
<gene>
    <name evidence="7" type="ORF">ACHAWU_000755</name>
</gene>
<evidence type="ECO:0000313" key="8">
    <source>
        <dbReference type="Proteomes" id="UP001530293"/>
    </source>
</evidence>
<name>A0ABD3MBX8_9STRA</name>
<protein>
    <recommendedName>
        <fullName evidence="6">RING-type domain-containing protein</fullName>
    </recommendedName>
</protein>
<dbReference type="Gene3D" id="3.30.40.10">
    <property type="entry name" value="Zinc/RING finger domain, C3HC4 (zinc finger)"/>
    <property type="match status" value="1"/>
</dbReference>
<evidence type="ECO:0000256" key="2">
    <source>
        <dbReference type="ARBA" id="ARBA00022771"/>
    </source>
</evidence>
<dbReference type="InterPro" id="IPR001841">
    <property type="entry name" value="Znf_RING"/>
</dbReference>
<evidence type="ECO:0000259" key="6">
    <source>
        <dbReference type="PROSITE" id="PS50089"/>
    </source>
</evidence>
<keyword evidence="3" id="KW-0862">Zinc</keyword>